<reference evidence="6" key="1">
    <citation type="submission" date="2019-08" db="EMBL/GenBank/DDBJ databases">
        <title>The improved chromosome-level genome for the pearl oyster Pinctada fucata martensii using PacBio sequencing and Hi-C.</title>
        <authorList>
            <person name="Zheng Z."/>
        </authorList>
    </citation>
    <scope>NUCLEOTIDE SEQUENCE</scope>
    <source>
        <strain evidence="6">ZZ-2019</strain>
        <tissue evidence="6">Adductor muscle</tissue>
    </source>
</reference>
<dbReference type="InterPro" id="IPR050224">
    <property type="entry name" value="TALE_homeobox"/>
</dbReference>
<dbReference type="InterPro" id="IPR001356">
    <property type="entry name" value="HD"/>
</dbReference>
<evidence type="ECO:0000256" key="1">
    <source>
        <dbReference type="ARBA" id="ARBA00023125"/>
    </source>
</evidence>
<dbReference type="GO" id="GO:0003677">
    <property type="term" value="F:DNA binding"/>
    <property type="evidence" value="ECO:0007669"/>
    <property type="project" value="UniProtKB-UniRule"/>
</dbReference>
<feature type="DNA-binding region" description="Homeobox" evidence="4">
    <location>
        <begin position="266"/>
        <end position="328"/>
    </location>
</feature>
<dbReference type="GO" id="GO:0006355">
    <property type="term" value="P:regulation of DNA-templated transcription"/>
    <property type="evidence" value="ECO:0007669"/>
    <property type="project" value="InterPro"/>
</dbReference>
<keyword evidence="1 4" id="KW-0238">DNA-binding</keyword>
<accession>A0AA88YML6</accession>
<dbReference type="Gene3D" id="1.10.10.60">
    <property type="entry name" value="Homeodomain-like"/>
    <property type="match status" value="1"/>
</dbReference>
<keyword evidence="2 4" id="KW-0371">Homeobox</keyword>
<dbReference type="EMBL" id="VSWD01000005">
    <property type="protein sequence ID" value="KAK3102575.1"/>
    <property type="molecule type" value="Genomic_DNA"/>
</dbReference>
<evidence type="ECO:0000256" key="3">
    <source>
        <dbReference type="ARBA" id="ARBA00023242"/>
    </source>
</evidence>
<gene>
    <name evidence="6" type="ORF">FSP39_012311</name>
</gene>
<keyword evidence="7" id="KW-1185">Reference proteome</keyword>
<dbReference type="InterPro" id="IPR009057">
    <property type="entry name" value="Homeodomain-like_sf"/>
</dbReference>
<dbReference type="GO" id="GO:0005634">
    <property type="term" value="C:nucleus"/>
    <property type="evidence" value="ECO:0007669"/>
    <property type="project" value="UniProtKB-SubCell"/>
</dbReference>
<dbReference type="SUPFAM" id="SSF46689">
    <property type="entry name" value="Homeodomain-like"/>
    <property type="match status" value="1"/>
</dbReference>
<dbReference type="SMART" id="SM00389">
    <property type="entry name" value="HOX"/>
    <property type="match status" value="1"/>
</dbReference>
<dbReference type="PROSITE" id="PS50071">
    <property type="entry name" value="HOMEOBOX_2"/>
    <property type="match status" value="1"/>
</dbReference>
<name>A0AA88YML6_PINIB</name>
<evidence type="ECO:0000313" key="6">
    <source>
        <dbReference type="EMBL" id="KAK3102575.1"/>
    </source>
</evidence>
<dbReference type="Proteomes" id="UP001186944">
    <property type="component" value="Unassembled WGS sequence"/>
</dbReference>
<sequence length="344" mass="39353">MDQYIDSVIGDDNYVSDISELTPTLTSHDAPVIDLQKVIAETINPDNDENFGFHDDLSDITDVFNPVELRTDVEEDLKEESFTVTGGLVSSTPVSHKRTYESETKDESFVLDNRFNDSLSGLLGSPPPDSALANHPFFDDLQAVLVTDCERQPQSFPKILFETLTTQPHSDIFTREQRLQDRFNKLQAHYPGNVAELSEFYKQHAGAIERDRFEMLHKTPMSADHKQSVNMNYDIELHRIMDRVEQSVRLLEDAYNSLPVVSSTRVIRPRPLLSKKAIRIMEDWYDRNLSHPYPTPEAISDIADKGEITTEQVKKWFANKRNRSNNTRTLTEIAKKKRQLAVGV</sequence>
<evidence type="ECO:0000313" key="7">
    <source>
        <dbReference type="Proteomes" id="UP001186944"/>
    </source>
</evidence>
<comment type="caution">
    <text evidence="6">The sequence shown here is derived from an EMBL/GenBank/DDBJ whole genome shotgun (WGS) entry which is preliminary data.</text>
</comment>
<protein>
    <recommendedName>
        <fullName evidence="5">Homeobox domain-containing protein</fullName>
    </recommendedName>
</protein>
<comment type="subcellular location">
    <subcellularLocation>
        <location evidence="4">Nucleus</location>
    </subcellularLocation>
</comment>
<dbReference type="AlphaFoldDB" id="A0AA88YML6"/>
<dbReference type="Pfam" id="PF05920">
    <property type="entry name" value="Homeobox_KN"/>
    <property type="match status" value="1"/>
</dbReference>
<organism evidence="6 7">
    <name type="scientific">Pinctada imbricata</name>
    <name type="common">Atlantic pearl-oyster</name>
    <name type="synonym">Pinctada martensii</name>
    <dbReference type="NCBI Taxonomy" id="66713"/>
    <lineage>
        <taxon>Eukaryota</taxon>
        <taxon>Metazoa</taxon>
        <taxon>Spiralia</taxon>
        <taxon>Lophotrochozoa</taxon>
        <taxon>Mollusca</taxon>
        <taxon>Bivalvia</taxon>
        <taxon>Autobranchia</taxon>
        <taxon>Pteriomorphia</taxon>
        <taxon>Pterioida</taxon>
        <taxon>Pterioidea</taxon>
        <taxon>Pteriidae</taxon>
        <taxon>Pinctada</taxon>
    </lineage>
</organism>
<evidence type="ECO:0000259" key="5">
    <source>
        <dbReference type="PROSITE" id="PS50071"/>
    </source>
</evidence>
<dbReference type="CDD" id="cd00086">
    <property type="entry name" value="homeodomain"/>
    <property type="match status" value="1"/>
</dbReference>
<evidence type="ECO:0000256" key="4">
    <source>
        <dbReference type="PROSITE-ProRule" id="PRU00108"/>
    </source>
</evidence>
<dbReference type="InterPro" id="IPR008422">
    <property type="entry name" value="KN_HD"/>
</dbReference>
<keyword evidence="3 4" id="KW-0539">Nucleus</keyword>
<dbReference type="PANTHER" id="PTHR11850">
    <property type="entry name" value="HOMEOBOX PROTEIN TRANSCRIPTION FACTORS"/>
    <property type="match status" value="1"/>
</dbReference>
<evidence type="ECO:0000256" key="2">
    <source>
        <dbReference type="ARBA" id="ARBA00023155"/>
    </source>
</evidence>
<feature type="domain" description="Homeobox" evidence="5">
    <location>
        <begin position="264"/>
        <end position="327"/>
    </location>
</feature>
<proteinExistence type="predicted"/>